<reference evidence="10 11" key="1">
    <citation type="submission" date="2016-10" db="EMBL/GenBank/DDBJ databases">
        <authorList>
            <person name="de Groot N.N."/>
        </authorList>
    </citation>
    <scope>NUCLEOTIDE SEQUENCE [LARGE SCALE GENOMIC DNA]</scope>
    <source>
        <strain evidence="10 11">DSM 21039</strain>
    </source>
</reference>
<evidence type="ECO:0000256" key="4">
    <source>
        <dbReference type="ARBA" id="ARBA00022741"/>
    </source>
</evidence>
<dbReference type="SUPFAM" id="SSF56112">
    <property type="entry name" value="Protein kinase-like (PK-like)"/>
    <property type="match status" value="1"/>
</dbReference>
<evidence type="ECO:0000256" key="6">
    <source>
        <dbReference type="ARBA" id="ARBA00022840"/>
    </source>
</evidence>
<dbReference type="PROSITE" id="PS50011">
    <property type="entry name" value="PROTEIN_KINASE_DOM"/>
    <property type="match status" value="1"/>
</dbReference>
<protein>
    <recommendedName>
        <fullName evidence="1">non-specific serine/threonine protein kinase</fullName>
        <ecNumber evidence="1">2.7.11.1</ecNumber>
    </recommendedName>
</protein>
<dbReference type="Pfam" id="PF05147">
    <property type="entry name" value="LANC_like"/>
    <property type="match status" value="1"/>
</dbReference>
<dbReference type="Proteomes" id="UP000198984">
    <property type="component" value="Unassembled WGS sequence"/>
</dbReference>
<gene>
    <name evidence="10" type="ORF">SAMN04488505_102723</name>
</gene>
<evidence type="ECO:0000313" key="11">
    <source>
        <dbReference type="Proteomes" id="UP000198984"/>
    </source>
</evidence>
<evidence type="ECO:0000256" key="2">
    <source>
        <dbReference type="ARBA" id="ARBA00022527"/>
    </source>
</evidence>
<dbReference type="InterPro" id="IPR057929">
    <property type="entry name" value="RamC_N"/>
</dbReference>
<feature type="domain" description="Protein kinase" evidence="9">
    <location>
        <begin position="209"/>
        <end position="475"/>
    </location>
</feature>
<organism evidence="10 11">
    <name type="scientific">Chitinophaga rupis</name>
    <dbReference type="NCBI Taxonomy" id="573321"/>
    <lineage>
        <taxon>Bacteria</taxon>
        <taxon>Pseudomonadati</taxon>
        <taxon>Bacteroidota</taxon>
        <taxon>Chitinophagia</taxon>
        <taxon>Chitinophagales</taxon>
        <taxon>Chitinophagaceae</taxon>
        <taxon>Chitinophaga</taxon>
    </lineage>
</organism>
<dbReference type="EMBL" id="FOBB01000002">
    <property type="protein sequence ID" value="SEL63313.1"/>
    <property type="molecule type" value="Genomic_DNA"/>
</dbReference>
<dbReference type="PANTHER" id="PTHR24363:SF0">
    <property type="entry name" value="SERINE_THREONINE KINASE LIKE DOMAIN CONTAINING 1"/>
    <property type="match status" value="1"/>
</dbReference>
<keyword evidence="6" id="KW-0067">ATP-binding</keyword>
<evidence type="ECO:0000256" key="8">
    <source>
        <dbReference type="ARBA" id="ARBA00048679"/>
    </source>
</evidence>
<keyword evidence="5 10" id="KW-0418">Kinase</keyword>
<dbReference type="Pfam" id="PF25816">
    <property type="entry name" value="RamC_N"/>
    <property type="match status" value="1"/>
</dbReference>
<keyword evidence="4" id="KW-0547">Nucleotide-binding</keyword>
<comment type="catalytic activity">
    <reaction evidence="8">
        <text>L-seryl-[protein] + ATP = O-phospho-L-seryl-[protein] + ADP + H(+)</text>
        <dbReference type="Rhea" id="RHEA:17989"/>
        <dbReference type="Rhea" id="RHEA-COMP:9863"/>
        <dbReference type="Rhea" id="RHEA-COMP:11604"/>
        <dbReference type="ChEBI" id="CHEBI:15378"/>
        <dbReference type="ChEBI" id="CHEBI:29999"/>
        <dbReference type="ChEBI" id="CHEBI:30616"/>
        <dbReference type="ChEBI" id="CHEBI:83421"/>
        <dbReference type="ChEBI" id="CHEBI:456216"/>
        <dbReference type="EC" id="2.7.11.1"/>
    </reaction>
</comment>
<dbReference type="InterPro" id="IPR007822">
    <property type="entry name" value="LANC-like"/>
</dbReference>
<dbReference type="GO" id="GO:0031179">
    <property type="term" value="P:peptide modification"/>
    <property type="evidence" value="ECO:0007669"/>
    <property type="project" value="InterPro"/>
</dbReference>
<dbReference type="EC" id="2.7.11.1" evidence="1"/>
<dbReference type="InterPro" id="IPR008266">
    <property type="entry name" value="Tyr_kinase_AS"/>
</dbReference>
<proteinExistence type="predicted"/>
<dbReference type="PROSITE" id="PS00109">
    <property type="entry name" value="PROTEIN_KINASE_TYR"/>
    <property type="match status" value="1"/>
</dbReference>
<evidence type="ECO:0000259" key="9">
    <source>
        <dbReference type="PROSITE" id="PS50011"/>
    </source>
</evidence>
<evidence type="ECO:0000256" key="7">
    <source>
        <dbReference type="ARBA" id="ARBA00047899"/>
    </source>
</evidence>
<evidence type="ECO:0000256" key="5">
    <source>
        <dbReference type="ARBA" id="ARBA00022777"/>
    </source>
</evidence>
<dbReference type="InterPro" id="IPR000719">
    <property type="entry name" value="Prot_kinase_dom"/>
</dbReference>
<dbReference type="Gene3D" id="1.50.10.10">
    <property type="match status" value="1"/>
</dbReference>
<dbReference type="SMART" id="SM01260">
    <property type="entry name" value="LANC_like"/>
    <property type="match status" value="1"/>
</dbReference>
<evidence type="ECO:0000313" key="10">
    <source>
        <dbReference type="EMBL" id="SEL63313.1"/>
    </source>
</evidence>
<dbReference type="Pfam" id="PF00069">
    <property type="entry name" value="Pkinase"/>
    <property type="match status" value="1"/>
</dbReference>
<dbReference type="AlphaFoldDB" id="A0A1H7RSY2"/>
<accession>A0A1H7RSY2</accession>
<dbReference type="Gene3D" id="1.10.510.10">
    <property type="entry name" value="Transferase(Phosphotransferase) domain 1"/>
    <property type="match status" value="1"/>
</dbReference>
<dbReference type="InterPro" id="IPR012341">
    <property type="entry name" value="6hp_glycosidase-like_sf"/>
</dbReference>
<keyword evidence="2" id="KW-0723">Serine/threonine-protein kinase</keyword>
<dbReference type="GO" id="GO:0004674">
    <property type="term" value="F:protein serine/threonine kinase activity"/>
    <property type="evidence" value="ECO:0007669"/>
    <property type="project" value="UniProtKB-KW"/>
</dbReference>
<dbReference type="SUPFAM" id="SSF158745">
    <property type="entry name" value="LanC-like"/>
    <property type="match status" value="1"/>
</dbReference>
<dbReference type="STRING" id="573321.SAMN04488505_102723"/>
<keyword evidence="11" id="KW-1185">Reference proteome</keyword>
<evidence type="ECO:0000256" key="3">
    <source>
        <dbReference type="ARBA" id="ARBA00022679"/>
    </source>
</evidence>
<dbReference type="GO" id="GO:0005975">
    <property type="term" value="P:carbohydrate metabolic process"/>
    <property type="evidence" value="ECO:0007669"/>
    <property type="project" value="InterPro"/>
</dbReference>
<dbReference type="SMART" id="SM00220">
    <property type="entry name" value="S_TKc"/>
    <property type="match status" value="1"/>
</dbReference>
<sequence>MQQATILDTNSLQDTGGFERILDEYGLSYFSQGYYLQVGEITRVQGWILHVSGIFSQITDLLKTVIPALVSAKVTFKIPANTEIADHLLAGMLGYVNLAKIVCIYPESDEEAVRLAEELIVLLSQFKGPDIPTDIHLGAILYTRYGSFNPIIKTDAEGNQQKHIYNQEGQLVPDEYAIPFMLPKGIAWPFESIRKFNVPSQTGYLNDRIKIMSVLKPDVKGRVIKGMYMKSWFQAKKCIVKEGRKNMCSDLKGRDIRDRLEWQLKLHNDLCNDVPIPKIIDCFRENDDLYLAMEFIDGVSLDERIRSIYDGHSWMELPLSSRLTLLDHLTDVVKVIQQLHQKQYIHRDIAPENFIIDKKGKLYVIDLELTYSGRLKYPLPSFGIGTYGFFAPEQLNMETPATTEDIYELGALMIVFFTCLSPLKFELNALDRLREDLYFFIGDDLIATLITDCLNPVPEQRPPLFAISAAVSKYRSRLLQLSGEPALYIEFGTSKDVLKPVIMEGLAALTSGLMSAENGVWISRTQQINQNIGNPQASCSIYPGLYEGVSGVLYMLSGIKQSGIELNNHVQQYYQHNLEYLRKRYSKDITNIPAGLYTGSAGIAMMVASGIQCGLIRKDEENTSWMQSCLDREPAGYDLVNGAAGQGRAIIQCMPYLPEAFANNKLGEITSLLYIHQDKNGAWAACIPGERRNVIMSGLSQGVGGIAYFLLHVAEHFNDNQARSSAANALGWLQKNAHKKDKAYIWCTDTITREMDLWVHNGIAGIALVFIRAFEVLQDPVYQRMAEGALANYPDYITHRNHSYTWGISGLGEVYLEAWRVFKDDKWKQRADWIAGSLIHLKKRHEQGCYWLADAMDIFPTADLMTGNSGIINFLVRNEKPGGFGYLF</sequence>
<evidence type="ECO:0000256" key="1">
    <source>
        <dbReference type="ARBA" id="ARBA00012513"/>
    </source>
</evidence>
<dbReference type="GO" id="GO:0005524">
    <property type="term" value="F:ATP binding"/>
    <property type="evidence" value="ECO:0007669"/>
    <property type="project" value="UniProtKB-KW"/>
</dbReference>
<dbReference type="PANTHER" id="PTHR24363">
    <property type="entry name" value="SERINE/THREONINE PROTEIN KINASE"/>
    <property type="match status" value="1"/>
</dbReference>
<dbReference type="PRINTS" id="PR01950">
    <property type="entry name" value="LANCSUPER"/>
</dbReference>
<dbReference type="InterPro" id="IPR011009">
    <property type="entry name" value="Kinase-like_dom_sf"/>
</dbReference>
<name>A0A1H7RSY2_9BACT</name>
<keyword evidence="3" id="KW-0808">Transferase</keyword>
<comment type="catalytic activity">
    <reaction evidence="7">
        <text>L-threonyl-[protein] + ATP = O-phospho-L-threonyl-[protein] + ADP + H(+)</text>
        <dbReference type="Rhea" id="RHEA:46608"/>
        <dbReference type="Rhea" id="RHEA-COMP:11060"/>
        <dbReference type="Rhea" id="RHEA-COMP:11605"/>
        <dbReference type="ChEBI" id="CHEBI:15378"/>
        <dbReference type="ChEBI" id="CHEBI:30013"/>
        <dbReference type="ChEBI" id="CHEBI:30616"/>
        <dbReference type="ChEBI" id="CHEBI:61977"/>
        <dbReference type="ChEBI" id="CHEBI:456216"/>
        <dbReference type="EC" id="2.7.11.1"/>
    </reaction>
</comment>